<dbReference type="Proteomes" id="UP000240883">
    <property type="component" value="Unassembled WGS sequence"/>
</dbReference>
<feature type="signal peptide" evidence="1">
    <location>
        <begin position="1"/>
        <end position="29"/>
    </location>
</feature>
<keyword evidence="3" id="KW-1185">Reference proteome</keyword>
<organism evidence="2 3">
    <name type="scientific">Corynespora cassiicola Philippines</name>
    <dbReference type="NCBI Taxonomy" id="1448308"/>
    <lineage>
        <taxon>Eukaryota</taxon>
        <taxon>Fungi</taxon>
        <taxon>Dikarya</taxon>
        <taxon>Ascomycota</taxon>
        <taxon>Pezizomycotina</taxon>
        <taxon>Dothideomycetes</taxon>
        <taxon>Pleosporomycetidae</taxon>
        <taxon>Pleosporales</taxon>
        <taxon>Corynesporascaceae</taxon>
        <taxon>Corynespora</taxon>
    </lineage>
</organism>
<evidence type="ECO:0000256" key="1">
    <source>
        <dbReference type="SAM" id="SignalP"/>
    </source>
</evidence>
<proteinExistence type="predicted"/>
<evidence type="ECO:0000313" key="2">
    <source>
        <dbReference type="EMBL" id="PSN72667.1"/>
    </source>
</evidence>
<dbReference type="EMBL" id="KZ678130">
    <property type="protein sequence ID" value="PSN72667.1"/>
    <property type="molecule type" value="Genomic_DNA"/>
</dbReference>
<evidence type="ECO:0000313" key="3">
    <source>
        <dbReference type="Proteomes" id="UP000240883"/>
    </source>
</evidence>
<accession>A0A2T2P4N1</accession>
<sequence>MDIAKSTRSFPTRVCSLVVGSLIHALVFAMESSVGAAVCWEVHSVRTWWRSGNSLFRLSEISPSIYSSRACPEIRVAHGGLSSLRSLGLGRGHM</sequence>
<feature type="chain" id="PRO_5015550907" description="Secreted protein" evidence="1">
    <location>
        <begin position="30"/>
        <end position="94"/>
    </location>
</feature>
<protein>
    <recommendedName>
        <fullName evidence="4">Secreted protein</fullName>
    </recommendedName>
</protein>
<reference evidence="2 3" key="1">
    <citation type="journal article" date="2018" name="Front. Microbiol.">
        <title>Genome-Wide Analysis of Corynespora cassiicola Leaf Fall Disease Putative Effectors.</title>
        <authorList>
            <person name="Lopez D."/>
            <person name="Ribeiro S."/>
            <person name="Label P."/>
            <person name="Fumanal B."/>
            <person name="Venisse J.S."/>
            <person name="Kohler A."/>
            <person name="de Oliveira R.R."/>
            <person name="Labutti K."/>
            <person name="Lipzen A."/>
            <person name="Lail K."/>
            <person name="Bauer D."/>
            <person name="Ohm R.A."/>
            <person name="Barry K.W."/>
            <person name="Spatafora J."/>
            <person name="Grigoriev I.V."/>
            <person name="Martin F.M."/>
            <person name="Pujade-Renaud V."/>
        </authorList>
    </citation>
    <scope>NUCLEOTIDE SEQUENCE [LARGE SCALE GENOMIC DNA]</scope>
    <source>
        <strain evidence="2 3">Philippines</strain>
    </source>
</reference>
<keyword evidence="1" id="KW-0732">Signal</keyword>
<dbReference type="AlphaFoldDB" id="A0A2T2P4N1"/>
<name>A0A2T2P4N1_CORCC</name>
<evidence type="ECO:0008006" key="4">
    <source>
        <dbReference type="Google" id="ProtNLM"/>
    </source>
</evidence>
<gene>
    <name evidence="2" type="ORF">BS50DRAFT_257863</name>
</gene>